<evidence type="ECO:0000256" key="1">
    <source>
        <dbReference type="SAM" id="MobiDB-lite"/>
    </source>
</evidence>
<comment type="caution">
    <text evidence="2">The sequence shown here is derived from an EMBL/GenBank/DDBJ whole genome shotgun (WGS) entry which is preliminary data.</text>
</comment>
<sequence length="379" mass="41145">MEMSALDFILLNDPSGVEIEQKEIPEGGPSIVRRTEHVRIVVNLESVPIQPIMDGSSTKKLHVPIRRSTRGASSPNVVPQSTDPISVDSGHEDDTSVIASVTRVKLIKKEVSEASYGAGDAPGLKICIVLKKLNETKRSVPEKVVSVSSGAKAPKLVLKKKVKGGSFKPASPKEVFMVKKEKIVAKDGVKDKVEGKMEMVVKENVEVDKGKGPVKADLPVFVPQWKLKEDMKWLIGSGIRGFVTCLLHSQEFNLHLAGIYSKVMAHGRHTGLVAGVDAASRGEAVEKLPAYKPDSLPDFVDAVKTMEVLSYPYLEALSQIIDCPIVELKALELEGLNKELCEQLLSVASIKRALFETSDEEGGDASPSSKRLKVTPKPE</sequence>
<keyword evidence="3" id="KW-1185">Reference proteome</keyword>
<reference evidence="2" key="2">
    <citation type="submission" date="2020-06" db="EMBL/GenBank/DDBJ databases">
        <title>Helianthus annuus Genome sequencing and assembly Release 2.</title>
        <authorList>
            <person name="Gouzy J."/>
            <person name="Langlade N."/>
            <person name="Munos S."/>
        </authorList>
    </citation>
    <scope>NUCLEOTIDE SEQUENCE</scope>
    <source>
        <tissue evidence="2">Leaves</tissue>
    </source>
</reference>
<feature type="region of interest" description="Disordered" evidence="1">
    <location>
        <begin position="68"/>
        <end position="92"/>
    </location>
</feature>
<evidence type="ECO:0000313" key="3">
    <source>
        <dbReference type="Proteomes" id="UP000215914"/>
    </source>
</evidence>
<dbReference type="EMBL" id="MNCJ02000320">
    <property type="protein sequence ID" value="KAF5805567.1"/>
    <property type="molecule type" value="Genomic_DNA"/>
</dbReference>
<dbReference type="Proteomes" id="UP000215914">
    <property type="component" value="Unassembled WGS sequence"/>
</dbReference>
<organism evidence="2 3">
    <name type="scientific">Helianthus annuus</name>
    <name type="common">Common sunflower</name>
    <dbReference type="NCBI Taxonomy" id="4232"/>
    <lineage>
        <taxon>Eukaryota</taxon>
        <taxon>Viridiplantae</taxon>
        <taxon>Streptophyta</taxon>
        <taxon>Embryophyta</taxon>
        <taxon>Tracheophyta</taxon>
        <taxon>Spermatophyta</taxon>
        <taxon>Magnoliopsida</taxon>
        <taxon>eudicotyledons</taxon>
        <taxon>Gunneridae</taxon>
        <taxon>Pentapetalae</taxon>
        <taxon>asterids</taxon>
        <taxon>campanulids</taxon>
        <taxon>Asterales</taxon>
        <taxon>Asteraceae</taxon>
        <taxon>Asteroideae</taxon>
        <taxon>Heliantheae alliance</taxon>
        <taxon>Heliantheae</taxon>
        <taxon>Helianthus</taxon>
    </lineage>
</organism>
<protein>
    <submittedName>
        <fullName evidence="2">Uncharacterized protein</fullName>
    </submittedName>
</protein>
<feature type="compositionally biased region" description="Basic residues" evidence="1">
    <location>
        <begin position="370"/>
        <end position="379"/>
    </location>
</feature>
<name>A0A9K3NM01_HELAN</name>
<feature type="compositionally biased region" description="Polar residues" evidence="1">
    <location>
        <begin position="70"/>
        <end position="84"/>
    </location>
</feature>
<dbReference type="AlphaFoldDB" id="A0A9K3NM01"/>
<feature type="region of interest" description="Disordered" evidence="1">
    <location>
        <begin position="356"/>
        <end position="379"/>
    </location>
</feature>
<proteinExistence type="predicted"/>
<reference evidence="2" key="1">
    <citation type="journal article" date="2017" name="Nature">
        <title>The sunflower genome provides insights into oil metabolism, flowering and Asterid evolution.</title>
        <authorList>
            <person name="Badouin H."/>
            <person name="Gouzy J."/>
            <person name="Grassa C.J."/>
            <person name="Murat F."/>
            <person name="Staton S.E."/>
            <person name="Cottret L."/>
            <person name="Lelandais-Briere C."/>
            <person name="Owens G.L."/>
            <person name="Carrere S."/>
            <person name="Mayjonade B."/>
            <person name="Legrand L."/>
            <person name="Gill N."/>
            <person name="Kane N.C."/>
            <person name="Bowers J.E."/>
            <person name="Hubner S."/>
            <person name="Bellec A."/>
            <person name="Berard A."/>
            <person name="Berges H."/>
            <person name="Blanchet N."/>
            <person name="Boniface M.C."/>
            <person name="Brunel D."/>
            <person name="Catrice O."/>
            <person name="Chaidir N."/>
            <person name="Claudel C."/>
            <person name="Donnadieu C."/>
            <person name="Faraut T."/>
            <person name="Fievet G."/>
            <person name="Helmstetter N."/>
            <person name="King M."/>
            <person name="Knapp S.J."/>
            <person name="Lai Z."/>
            <person name="Le Paslier M.C."/>
            <person name="Lippi Y."/>
            <person name="Lorenzon L."/>
            <person name="Mandel J.R."/>
            <person name="Marage G."/>
            <person name="Marchand G."/>
            <person name="Marquand E."/>
            <person name="Bret-Mestries E."/>
            <person name="Morien E."/>
            <person name="Nambeesan S."/>
            <person name="Nguyen T."/>
            <person name="Pegot-Espagnet P."/>
            <person name="Pouilly N."/>
            <person name="Raftis F."/>
            <person name="Sallet E."/>
            <person name="Schiex T."/>
            <person name="Thomas J."/>
            <person name="Vandecasteele C."/>
            <person name="Vares D."/>
            <person name="Vear F."/>
            <person name="Vautrin S."/>
            <person name="Crespi M."/>
            <person name="Mangin B."/>
            <person name="Burke J.M."/>
            <person name="Salse J."/>
            <person name="Munos S."/>
            <person name="Vincourt P."/>
            <person name="Rieseberg L.H."/>
            <person name="Langlade N.B."/>
        </authorList>
    </citation>
    <scope>NUCLEOTIDE SEQUENCE</scope>
    <source>
        <tissue evidence="2">Leaves</tissue>
    </source>
</reference>
<gene>
    <name evidence="2" type="ORF">HanXRQr2_Chr05g0210861</name>
</gene>
<accession>A0A9K3NM01</accession>
<dbReference type="Gramene" id="mRNA:HanXRQr2_Chr05g0210861">
    <property type="protein sequence ID" value="mRNA:HanXRQr2_Chr05g0210861"/>
    <property type="gene ID" value="HanXRQr2_Chr05g0210861"/>
</dbReference>
<evidence type="ECO:0000313" key="2">
    <source>
        <dbReference type="EMBL" id="KAF5805567.1"/>
    </source>
</evidence>